<dbReference type="STRING" id="693986.MOC_4268"/>
<evidence type="ECO:0000256" key="1">
    <source>
        <dbReference type="SAM" id="MobiDB-lite"/>
    </source>
</evidence>
<accession>A0A089P1W2</accession>
<gene>
    <name evidence="2" type="ORF">MOC_4268</name>
</gene>
<dbReference type="eggNOG" id="COG4688">
    <property type="taxonomic scope" value="Bacteria"/>
</dbReference>
<sequence>MATLGATPRQNLEIFIESGRLAPAFGDSPFDDRIWIVPTRSNKPGGTGKGELAFTVRSTSEDPDGPAMAKDFGDFLKAVVRLDDVRKPSQINRYRRMIAVARILYDASKDVGHDPCRLTGAMFKRALRFAESIGAGTSSPYAAGTVLAKFAKILNDAGITMSPIQFTNTAKRPLDRHHVMVEGSDEDQEDSRMPDEGALDALARASQLVSSPPDILRMRIVELLPCAPWRINDILRLPYDCEVEEPVTRNGKPILDADGRPVVRYGIGYRGSKGFLADIKWIPTAMVDVARRAIRQIKELTAEARAIAAFMEENPGRAWLTDRWRLSSPDRILTGEEMREAVGIQGFQNIVVFVRSYRIPRTPCSTQRKWRYRLGDIEKALHDAIRPIGGDHVMKRSEYLLIATRNFFGSRRGLVPAIVDNVSYDVVKDFLQSRPGSMSVFERFDLKDANGEFFVLKTHQVRHFLNTIAAEGGLGEVDLARWSGREDVRSNQAYDHEPGYQLARKARKLLEQGKMKGPIAATWSRKPPVERGHFSLVQLATVHTTDIGLCLHDWGTAPCPHHGACADCLDCAVVKGDPVHRARIELLLADVDLALARSLEEVEDGTYGASNYVEHHRRMAVGYRRMLAAHDDPDIEDGTIVQMQPDVLRQGPLDGIGLAT</sequence>
<dbReference type="HOGENOM" id="CLU_028266_0_0_5"/>
<dbReference type="AlphaFoldDB" id="A0A089P1W2"/>
<proteinExistence type="predicted"/>
<organism evidence="2 3">
    <name type="scientific">Methylobacterium oryzae CBMB20</name>
    <dbReference type="NCBI Taxonomy" id="693986"/>
    <lineage>
        <taxon>Bacteria</taxon>
        <taxon>Pseudomonadati</taxon>
        <taxon>Pseudomonadota</taxon>
        <taxon>Alphaproteobacteria</taxon>
        <taxon>Hyphomicrobiales</taxon>
        <taxon>Methylobacteriaceae</taxon>
        <taxon>Methylobacterium</taxon>
    </lineage>
</organism>
<dbReference type="Proteomes" id="UP000029492">
    <property type="component" value="Chromosome"/>
</dbReference>
<evidence type="ECO:0000313" key="2">
    <source>
        <dbReference type="EMBL" id="AIQ92023.1"/>
    </source>
</evidence>
<name>A0A089P1W2_9HYPH</name>
<feature type="region of interest" description="Disordered" evidence="1">
    <location>
        <begin position="175"/>
        <end position="194"/>
    </location>
</feature>
<dbReference type="EMBL" id="CP003811">
    <property type="protein sequence ID" value="AIQ92023.1"/>
    <property type="molecule type" value="Genomic_DNA"/>
</dbReference>
<keyword evidence="3" id="KW-1185">Reference proteome</keyword>
<dbReference type="KEGG" id="mor:MOC_4268"/>
<reference evidence="2 3" key="1">
    <citation type="journal article" date="2014" name="PLoS ONE">
        <title>Genome Information of Methylobacterium oryzae, a Plant-Probiotic Methylotroph in the Phyllosphere.</title>
        <authorList>
            <person name="Kwak M.J."/>
            <person name="Jeong H."/>
            <person name="Madhaiyan M."/>
            <person name="Lee Y."/>
            <person name="Sa T.M."/>
            <person name="Oh T.K."/>
            <person name="Kim J.F."/>
        </authorList>
    </citation>
    <scope>NUCLEOTIDE SEQUENCE [LARGE SCALE GENOMIC DNA]</scope>
    <source>
        <strain evidence="2 3">CBMB20</strain>
    </source>
</reference>
<protein>
    <submittedName>
        <fullName evidence="2">Integrase family protein</fullName>
    </submittedName>
</protein>
<evidence type="ECO:0000313" key="3">
    <source>
        <dbReference type="Proteomes" id="UP000029492"/>
    </source>
</evidence>